<protein>
    <submittedName>
        <fullName evidence="2">Uncharacterized protein</fullName>
    </submittedName>
</protein>
<sequence>MNLISSEYSTNTCLHGGGSPIAYLKNRFSNFFSSPESLTSTSAASEQICYPKKKLIIIILVLLFLLSCLSVVAYFIKTRYYDNYENYEESYRNRQRYID</sequence>
<evidence type="ECO:0000313" key="2">
    <source>
        <dbReference type="EMBL" id="ARF11101.1"/>
    </source>
</evidence>
<reference evidence="2" key="1">
    <citation type="journal article" date="2017" name="Science">
        <title>Giant viruses with an expanded complement of translation system components.</title>
        <authorList>
            <person name="Schulz F."/>
            <person name="Yutin N."/>
            <person name="Ivanova N.N."/>
            <person name="Ortega D.R."/>
            <person name="Lee T.K."/>
            <person name="Vierheilig J."/>
            <person name="Daims H."/>
            <person name="Horn M."/>
            <person name="Wagner M."/>
            <person name="Jensen G.J."/>
            <person name="Kyrpides N.C."/>
            <person name="Koonin E.V."/>
            <person name="Woyke T."/>
        </authorList>
    </citation>
    <scope>NUCLEOTIDE SEQUENCE</scope>
    <source>
        <strain evidence="2">HKV1</strain>
    </source>
</reference>
<proteinExistence type="predicted"/>
<keyword evidence="1" id="KW-0472">Membrane</keyword>
<dbReference type="EMBL" id="KY684106">
    <property type="protein sequence ID" value="ARF11101.1"/>
    <property type="molecule type" value="Genomic_DNA"/>
</dbReference>
<keyword evidence="1" id="KW-0812">Transmembrane</keyword>
<keyword evidence="1" id="KW-1133">Transmembrane helix</keyword>
<name>A0A1V0SHF8_9VIRU</name>
<evidence type="ECO:0000256" key="1">
    <source>
        <dbReference type="SAM" id="Phobius"/>
    </source>
</evidence>
<organism evidence="2">
    <name type="scientific">Hokovirus HKV1</name>
    <dbReference type="NCBI Taxonomy" id="1977638"/>
    <lineage>
        <taxon>Viruses</taxon>
        <taxon>Varidnaviria</taxon>
        <taxon>Bamfordvirae</taxon>
        <taxon>Nucleocytoviricota</taxon>
        <taxon>Megaviricetes</taxon>
        <taxon>Imitervirales</taxon>
        <taxon>Mimiviridae</taxon>
        <taxon>Klosneuvirinae</taxon>
        <taxon>Hokovirus</taxon>
    </lineage>
</organism>
<accession>A0A1V0SHF8</accession>
<feature type="transmembrane region" description="Helical" evidence="1">
    <location>
        <begin position="55"/>
        <end position="76"/>
    </location>
</feature>
<gene>
    <name evidence="2" type="ORF">Hokovirus_4_75</name>
</gene>